<evidence type="ECO:0000256" key="1">
    <source>
        <dbReference type="ARBA" id="ARBA00004651"/>
    </source>
</evidence>
<keyword evidence="8" id="KW-1185">Reference proteome</keyword>
<dbReference type="Pfam" id="PF00664">
    <property type="entry name" value="ABC_membrane"/>
    <property type="match status" value="1"/>
</dbReference>
<reference evidence="7 8" key="1">
    <citation type="journal article" date="2012" name="J. Bacteriol.">
        <title>Complete Genome Sequence of the Thermophilic, Piezophilic, Heterotrophic Bacterium Marinitoga piezophila KA3.</title>
        <authorList>
            <person name="Lucas S."/>
            <person name="Han J."/>
            <person name="Lapidus A."/>
            <person name="Cheng J.F."/>
            <person name="Goodwin L.A."/>
            <person name="Pitluck S."/>
            <person name="Peters L."/>
            <person name="Mikhailova N."/>
            <person name="Teshima H."/>
            <person name="Detter J.C."/>
            <person name="Han C."/>
            <person name="Tapia R."/>
            <person name="Land M."/>
            <person name="Hauser L."/>
            <person name="Kyrpides N.C."/>
            <person name="Ivanova N."/>
            <person name="Pagani I."/>
            <person name="Vannier P."/>
            <person name="Oger P."/>
            <person name="Bartlett D.H."/>
            <person name="Noll K.M."/>
            <person name="Woyke T."/>
            <person name="Jebbar M."/>
        </authorList>
    </citation>
    <scope>NUCLEOTIDE SEQUENCE [LARGE SCALE GENOMIC DNA]</scope>
    <source>
        <strain evidence="8">DSM 14283 / JCM 11233 / KA3</strain>
    </source>
</reference>
<dbReference type="OrthoDB" id="9953190at2"/>
<sequence length="298" mass="35267">MKKIIFVIIVLSIISIISEYLYTTIPLYTKDFIDFLTSGIINYKVLLNMTLIIIISFLLKTMVKIFLEYYKKKASYLITIKGLSNILKFDYLEFKEYDEIYYSESLLRLPEKIMEAVSSSGMENFTIIFKMIFLIIFIFNLDIKSGIATIIYTILSFVSIWISNKYFYENYDKQIEINLNNISDAMDQLEGLKEIHLFNTVNSEISRFENNINKYRDFSIKINILDWLLSFTINDFFQYSIYAYLIYRGLLLKDVGSLIALYMYVKDVANIMNNSIFGIWNSLREALISWNRLKKYII</sequence>
<dbReference type="InterPro" id="IPR011527">
    <property type="entry name" value="ABC1_TM_dom"/>
</dbReference>
<dbReference type="RefSeq" id="WP_014297531.1">
    <property type="nucleotide sequence ID" value="NC_016751.1"/>
</dbReference>
<reference evidence="8" key="2">
    <citation type="submission" date="2012-01" db="EMBL/GenBank/DDBJ databases">
        <title>Complete sequence of chromosome of Marinitoga piezophila KA3.</title>
        <authorList>
            <person name="Lucas S."/>
            <person name="Han J."/>
            <person name="Lapidus A."/>
            <person name="Cheng J.-F."/>
            <person name="Goodwin L."/>
            <person name="Pitluck S."/>
            <person name="Peters L."/>
            <person name="Mikhailova N."/>
            <person name="Teshima H."/>
            <person name="Detter J.C."/>
            <person name="Han C."/>
            <person name="Tapia R."/>
            <person name="Land M."/>
            <person name="Hauser L."/>
            <person name="Kyrpides N."/>
            <person name="Ivanova N."/>
            <person name="Pagani I."/>
            <person name="Jebbar M."/>
            <person name="Vannier P."/>
            <person name="Oger P."/>
            <person name="Cario A."/>
            <person name="Bartlett D."/>
            <person name="Noll K.M."/>
            <person name="Woyke T."/>
        </authorList>
    </citation>
    <scope>NUCLEOTIDE SEQUENCE [LARGE SCALE GENOMIC DNA]</scope>
    <source>
        <strain evidence="8">DSM 14283 / JCM 11233 / KA3</strain>
    </source>
</reference>
<dbReference type="GO" id="GO:0005524">
    <property type="term" value="F:ATP binding"/>
    <property type="evidence" value="ECO:0007669"/>
    <property type="project" value="InterPro"/>
</dbReference>
<name>H2J7G8_MARPK</name>
<dbReference type="HOGENOM" id="CLU_933195_0_0_0"/>
<accession>H2J7G8</accession>
<evidence type="ECO:0000313" key="8">
    <source>
        <dbReference type="Proteomes" id="UP000007161"/>
    </source>
</evidence>
<evidence type="ECO:0000256" key="4">
    <source>
        <dbReference type="ARBA" id="ARBA00023136"/>
    </source>
</evidence>
<dbReference type="Proteomes" id="UP000007161">
    <property type="component" value="Chromosome"/>
</dbReference>
<feature type="transmembrane region" description="Helical" evidence="5">
    <location>
        <begin position="45"/>
        <end position="67"/>
    </location>
</feature>
<keyword evidence="4 5" id="KW-0472">Membrane</keyword>
<dbReference type="Gene3D" id="1.20.1560.10">
    <property type="entry name" value="ABC transporter type 1, transmembrane domain"/>
    <property type="match status" value="1"/>
</dbReference>
<evidence type="ECO:0000256" key="2">
    <source>
        <dbReference type="ARBA" id="ARBA00022692"/>
    </source>
</evidence>
<dbReference type="EMBL" id="CP003257">
    <property type="protein sequence ID" value="AEX86461.1"/>
    <property type="molecule type" value="Genomic_DNA"/>
</dbReference>
<dbReference type="PROSITE" id="PS50929">
    <property type="entry name" value="ABC_TM1F"/>
    <property type="match status" value="1"/>
</dbReference>
<dbReference type="KEGG" id="mpz:Marpi_2086"/>
<keyword evidence="2 5" id="KW-0812">Transmembrane</keyword>
<dbReference type="InterPro" id="IPR036640">
    <property type="entry name" value="ABC1_TM_sf"/>
</dbReference>
<evidence type="ECO:0000256" key="3">
    <source>
        <dbReference type="ARBA" id="ARBA00022989"/>
    </source>
</evidence>
<protein>
    <submittedName>
        <fullName evidence="7">ABC-type multidrug transport system, ATPase and permease component</fullName>
    </submittedName>
</protein>
<feature type="transmembrane region" description="Helical" evidence="5">
    <location>
        <begin position="147"/>
        <end position="168"/>
    </location>
</feature>
<keyword evidence="3 5" id="KW-1133">Transmembrane helix</keyword>
<proteinExistence type="predicted"/>
<evidence type="ECO:0000259" key="6">
    <source>
        <dbReference type="PROSITE" id="PS50929"/>
    </source>
</evidence>
<feature type="transmembrane region" description="Helical" evidence="5">
    <location>
        <begin position="122"/>
        <end position="141"/>
    </location>
</feature>
<evidence type="ECO:0000256" key="5">
    <source>
        <dbReference type="SAM" id="Phobius"/>
    </source>
</evidence>
<dbReference type="eggNOG" id="COG1132">
    <property type="taxonomic scope" value="Bacteria"/>
</dbReference>
<dbReference type="GO" id="GO:0140359">
    <property type="term" value="F:ABC-type transporter activity"/>
    <property type="evidence" value="ECO:0007669"/>
    <property type="project" value="InterPro"/>
</dbReference>
<gene>
    <name evidence="7" type="ordered locus">Marpi_2086</name>
</gene>
<dbReference type="SUPFAM" id="SSF90123">
    <property type="entry name" value="ABC transporter transmembrane region"/>
    <property type="match status" value="1"/>
</dbReference>
<dbReference type="STRING" id="443254.Marpi_2086"/>
<dbReference type="GO" id="GO:0005886">
    <property type="term" value="C:plasma membrane"/>
    <property type="evidence" value="ECO:0007669"/>
    <property type="project" value="UniProtKB-SubCell"/>
</dbReference>
<dbReference type="AlphaFoldDB" id="H2J7G8"/>
<feature type="domain" description="ABC transmembrane type-1" evidence="6">
    <location>
        <begin position="9"/>
        <end position="252"/>
    </location>
</feature>
<evidence type="ECO:0000313" key="7">
    <source>
        <dbReference type="EMBL" id="AEX86461.1"/>
    </source>
</evidence>
<comment type="subcellular location">
    <subcellularLocation>
        <location evidence="1">Cell membrane</location>
        <topology evidence="1">Multi-pass membrane protein</topology>
    </subcellularLocation>
</comment>
<feature type="transmembrane region" description="Helical" evidence="5">
    <location>
        <begin position="5"/>
        <end position="25"/>
    </location>
</feature>
<organism evidence="7 8">
    <name type="scientific">Marinitoga piezophila (strain DSM 14283 / JCM 11233 / KA3)</name>
    <dbReference type="NCBI Taxonomy" id="443254"/>
    <lineage>
        <taxon>Bacteria</taxon>
        <taxon>Thermotogati</taxon>
        <taxon>Thermotogota</taxon>
        <taxon>Thermotogae</taxon>
        <taxon>Petrotogales</taxon>
        <taxon>Petrotogaceae</taxon>
        <taxon>Marinitoga</taxon>
    </lineage>
</organism>